<proteinExistence type="predicted"/>
<gene>
    <name evidence="1" type="ORF">NCTC12965_08362</name>
</gene>
<reference evidence="1" key="1">
    <citation type="submission" date="2019-05" db="EMBL/GenBank/DDBJ databases">
        <authorList>
            <consortium name="Pathogen Informatics"/>
        </authorList>
    </citation>
    <scope>NUCLEOTIDE SEQUENCE [LARGE SCALE GENOMIC DNA]</scope>
    <source>
        <strain evidence="1">NCTC12965</strain>
    </source>
</reference>
<evidence type="ECO:0000313" key="1">
    <source>
        <dbReference type="EMBL" id="VTR60091.1"/>
    </source>
</evidence>
<sequence length="67" mass="7334">MNIHDAQPQMSFTRVEKAGATDRPLLIARNPVVTLIQLLVNINKQATTFWPGREDVAQPVALIPGIG</sequence>
<protein>
    <submittedName>
        <fullName evidence="1">Uncharacterized protein</fullName>
    </submittedName>
</protein>
<dbReference type="EMBL" id="CABEEZ010000164">
    <property type="protein sequence ID" value="VTR60091.1"/>
    <property type="molecule type" value="Genomic_DNA"/>
</dbReference>
<organism evidence="1">
    <name type="scientific">Serratia fonticola</name>
    <dbReference type="NCBI Taxonomy" id="47917"/>
    <lineage>
        <taxon>Bacteria</taxon>
        <taxon>Pseudomonadati</taxon>
        <taxon>Pseudomonadota</taxon>
        <taxon>Gammaproteobacteria</taxon>
        <taxon>Enterobacterales</taxon>
        <taxon>Yersiniaceae</taxon>
        <taxon>Serratia</taxon>
    </lineage>
</organism>
<name>A0A4U9WKZ3_SERFO</name>
<accession>A0A4U9WKZ3</accession>
<dbReference type="AlphaFoldDB" id="A0A4U9WKZ3"/>